<dbReference type="EMBL" id="JBDJPC010000008">
    <property type="protein sequence ID" value="KAL1492350.1"/>
    <property type="molecule type" value="Genomic_DNA"/>
</dbReference>
<feature type="region of interest" description="Disordered" evidence="6">
    <location>
        <begin position="217"/>
        <end position="241"/>
    </location>
</feature>
<dbReference type="GO" id="GO:0008270">
    <property type="term" value="F:zinc ion binding"/>
    <property type="evidence" value="ECO:0007669"/>
    <property type="project" value="UniProtKB-KW"/>
</dbReference>
<reference evidence="7 8" key="1">
    <citation type="submission" date="2024-05" db="EMBL/GenBank/DDBJ databases">
        <title>Genetic variation in Jamaican populations of the coffee berry borer (Hypothenemus hampei).</title>
        <authorList>
            <person name="Errbii M."/>
            <person name="Myrie A."/>
        </authorList>
    </citation>
    <scope>NUCLEOTIDE SEQUENCE [LARGE SCALE GENOMIC DNA]</scope>
    <source>
        <strain evidence="7">JA-Hopewell-2020-01-JO</strain>
        <tissue evidence="7">Whole body</tissue>
    </source>
</reference>
<name>A0ABD1ECT0_HYPHA</name>
<keyword evidence="4" id="KW-0862">Zinc</keyword>
<feature type="compositionally biased region" description="Polar residues" evidence="6">
    <location>
        <begin position="1"/>
        <end position="31"/>
    </location>
</feature>
<keyword evidence="5" id="KW-0539">Nucleus</keyword>
<feature type="compositionally biased region" description="Acidic residues" evidence="6">
    <location>
        <begin position="220"/>
        <end position="234"/>
    </location>
</feature>
<dbReference type="Proteomes" id="UP001566132">
    <property type="component" value="Unassembled WGS sequence"/>
</dbReference>
<evidence type="ECO:0000313" key="8">
    <source>
        <dbReference type="Proteomes" id="UP001566132"/>
    </source>
</evidence>
<dbReference type="AlphaFoldDB" id="A0ABD1ECT0"/>
<evidence type="ECO:0000256" key="5">
    <source>
        <dbReference type="ARBA" id="ARBA00023242"/>
    </source>
</evidence>
<keyword evidence="3" id="KW-0863">Zinc-finger</keyword>
<proteinExistence type="predicted"/>
<evidence type="ECO:0000256" key="6">
    <source>
        <dbReference type="SAM" id="MobiDB-lite"/>
    </source>
</evidence>
<protein>
    <recommendedName>
        <fullName evidence="9">BED-type domain-containing protein</fullName>
    </recommendedName>
</protein>
<keyword evidence="2" id="KW-0479">Metal-binding</keyword>
<gene>
    <name evidence="7" type="ORF">ABEB36_010610</name>
</gene>
<comment type="subcellular location">
    <subcellularLocation>
        <location evidence="1">Nucleus</location>
    </subcellularLocation>
</comment>
<dbReference type="PANTHER" id="PTHR46481">
    <property type="entry name" value="ZINC FINGER BED DOMAIN-CONTAINING PROTEIN 4"/>
    <property type="match status" value="1"/>
</dbReference>
<dbReference type="GO" id="GO:0005634">
    <property type="term" value="C:nucleus"/>
    <property type="evidence" value="ECO:0007669"/>
    <property type="project" value="UniProtKB-SubCell"/>
</dbReference>
<accession>A0ABD1ECT0</accession>
<sequence>MSLRSSRATTTTDLSDEGTSSSFHSIDMDTTSADERNEGDVNSESERTRTLTICDVTLCRKCEPAIVRIRGNKNSTTNFLTHLKRKHGDRALQEYYEYKTKKSQEGINQRKTALRRNTTVNLKQNDFEELISRFIVTSMVPFRVVEDEWFVEIFKQLKIDRHGLKVPSKRAVIRDIEKNYRRFKNSTNITNNGSNFVKAFRKFGVNKNLIETSKEMNMFPDEEEQHENEDDSSSDSENCEK</sequence>
<evidence type="ECO:0008006" key="9">
    <source>
        <dbReference type="Google" id="ProtNLM"/>
    </source>
</evidence>
<evidence type="ECO:0000256" key="1">
    <source>
        <dbReference type="ARBA" id="ARBA00004123"/>
    </source>
</evidence>
<dbReference type="InterPro" id="IPR052035">
    <property type="entry name" value="ZnF_BED_domain_contain"/>
</dbReference>
<evidence type="ECO:0000313" key="7">
    <source>
        <dbReference type="EMBL" id="KAL1492350.1"/>
    </source>
</evidence>
<evidence type="ECO:0000256" key="4">
    <source>
        <dbReference type="ARBA" id="ARBA00022833"/>
    </source>
</evidence>
<feature type="compositionally biased region" description="Basic and acidic residues" evidence="6">
    <location>
        <begin position="33"/>
        <end position="46"/>
    </location>
</feature>
<dbReference type="PANTHER" id="PTHR46481:SF10">
    <property type="entry name" value="ZINC FINGER BED DOMAIN-CONTAINING PROTEIN 39"/>
    <property type="match status" value="1"/>
</dbReference>
<evidence type="ECO:0000256" key="3">
    <source>
        <dbReference type="ARBA" id="ARBA00022771"/>
    </source>
</evidence>
<evidence type="ECO:0000256" key="2">
    <source>
        <dbReference type="ARBA" id="ARBA00022723"/>
    </source>
</evidence>
<comment type="caution">
    <text evidence="7">The sequence shown here is derived from an EMBL/GenBank/DDBJ whole genome shotgun (WGS) entry which is preliminary data.</text>
</comment>
<feature type="region of interest" description="Disordered" evidence="6">
    <location>
        <begin position="1"/>
        <end position="46"/>
    </location>
</feature>
<keyword evidence="8" id="KW-1185">Reference proteome</keyword>
<organism evidence="7 8">
    <name type="scientific">Hypothenemus hampei</name>
    <name type="common">Coffee berry borer</name>
    <dbReference type="NCBI Taxonomy" id="57062"/>
    <lineage>
        <taxon>Eukaryota</taxon>
        <taxon>Metazoa</taxon>
        <taxon>Ecdysozoa</taxon>
        <taxon>Arthropoda</taxon>
        <taxon>Hexapoda</taxon>
        <taxon>Insecta</taxon>
        <taxon>Pterygota</taxon>
        <taxon>Neoptera</taxon>
        <taxon>Endopterygota</taxon>
        <taxon>Coleoptera</taxon>
        <taxon>Polyphaga</taxon>
        <taxon>Cucujiformia</taxon>
        <taxon>Curculionidae</taxon>
        <taxon>Scolytinae</taxon>
        <taxon>Hypothenemus</taxon>
    </lineage>
</organism>